<evidence type="ECO:0000313" key="2">
    <source>
        <dbReference type="Proteomes" id="UP001230649"/>
    </source>
</evidence>
<name>A0ACC2WIA3_9TREE</name>
<evidence type="ECO:0000313" key="1">
    <source>
        <dbReference type="EMBL" id="KAJ9110944.1"/>
    </source>
</evidence>
<protein>
    <submittedName>
        <fullName evidence="1">Uncharacterized protein</fullName>
    </submittedName>
</protein>
<dbReference type="EMBL" id="JASBWS010000021">
    <property type="protein sequence ID" value="KAJ9110944.1"/>
    <property type="molecule type" value="Genomic_DNA"/>
</dbReference>
<accession>A0ACC2WIA3</accession>
<gene>
    <name evidence="1" type="ORF">QFC20_002710</name>
</gene>
<organism evidence="1 2">
    <name type="scientific">Naganishia adeliensis</name>
    <dbReference type="NCBI Taxonomy" id="92952"/>
    <lineage>
        <taxon>Eukaryota</taxon>
        <taxon>Fungi</taxon>
        <taxon>Dikarya</taxon>
        <taxon>Basidiomycota</taxon>
        <taxon>Agaricomycotina</taxon>
        <taxon>Tremellomycetes</taxon>
        <taxon>Filobasidiales</taxon>
        <taxon>Filobasidiaceae</taxon>
        <taxon>Naganishia</taxon>
    </lineage>
</organism>
<reference evidence="1" key="1">
    <citation type="submission" date="2023-04" db="EMBL/GenBank/DDBJ databases">
        <title>Draft Genome sequencing of Naganishia species isolated from polar environments using Oxford Nanopore Technology.</title>
        <authorList>
            <person name="Leo P."/>
            <person name="Venkateswaran K."/>
        </authorList>
    </citation>
    <scope>NUCLEOTIDE SEQUENCE</scope>
    <source>
        <strain evidence="1">MNA-CCFEE 5262</strain>
    </source>
</reference>
<keyword evidence="2" id="KW-1185">Reference proteome</keyword>
<proteinExistence type="predicted"/>
<dbReference type="Proteomes" id="UP001230649">
    <property type="component" value="Unassembled WGS sequence"/>
</dbReference>
<comment type="caution">
    <text evidence="1">The sequence shown here is derived from an EMBL/GenBank/DDBJ whole genome shotgun (WGS) entry which is preliminary data.</text>
</comment>
<sequence length="363" mass="38946">MYPSSRMLHALVALNLVALLTLAAPATCPAPKKIAQQAPQITQQPNQPVQQVAKNSTQAEQGIQQIAQSSPQAQDLSGQDCCGYTITNRDNAWFRYRVVTDFASASLAEITAQGWKVSHGWQAGAFNAKTGQSSIADRNNVKMIPSEGMAMIVPRQDKDAASFTSAEVLFPSVTLGGIFEIEAKLSSVKGTCQGFFTFHADGNKLGWHDEQDIEVLGVSLMAPATSPVPQPAGMQLTNYDPATGVTSTLSSAFPVDPSKGYHTYSISWFPTTSSSNPAKNTEMRFDGKLLPSPKQYSATHASNMIFNHWSNGDSGWSAGPPTEDATIYIKKVVAYYDKPAAVAEGSDVLKDTCDRAKACKVSV</sequence>